<feature type="non-terminal residue" evidence="4">
    <location>
        <position position="1"/>
    </location>
</feature>
<keyword evidence="2" id="KW-0328">Glycosyltransferase</keyword>
<reference evidence="4 5" key="1">
    <citation type="journal article" date="2019" name="Environ. Microbiol.">
        <title>An active ?-lactamase is a part of an orchestrated cell wall stress resistance network of Bacillus subtilis and related rhizosphere species.</title>
        <authorList>
            <person name="Bucher T."/>
            <person name="Keren-Paz A."/>
            <person name="Hausser J."/>
            <person name="Olender T."/>
            <person name="Cytryn E."/>
            <person name="Kolodkin-Gal I."/>
        </authorList>
    </citation>
    <scope>NUCLEOTIDE SEQUENCE [LARGE SCALE GENOMIC DNA]</scope>
    <source>
        <strain evidence="4 5">I32</strain>
    </source>
</reference>
<evidence type="ECO:0000256" key="3">
    <source>
        <dbReference type="ARBA" id="ARBA00022679"/>
    </source>
</evidence>
<dbReference type="InterPro" id="IPR050271">
    <property type="entry name" value="UDP-glycosyltransferase"/>
</dbReference>
<dbReference type="InterPro" id="IPR002213">
    <property type="entry name" value="UDP_glucos_trans"/>
</dbReference>
<organism evidence="4 5">
    <name type="scientific">Bacillus cereus</name>
    <dbReference type="NCBI Taxonomy" id="1396"/>
    <lineage>
        <taxon>Bacteria</taxon>
        <taxon>Bacillati</taxon>
        <taxon>Bacillota</taxon>
        <taxon>Bacilli</taxon>
        <taxon>Bacillales</taxon>
        <taxon>Bacillaceae</taxon>
        <taxon>Bacillus</taxon>
        <taxon>Bacillus cereus group</taxon>
    </lineage>
</organism>
<comment type="caution">
    <text evidence="4">The sequence shown here is derived from an EMBL/GenBank/DDBJ whole genome shotgun (WGS) entry which is preliminary data.</text>
</comment>
<dbReference type="SUPFAM" id="SSF53756">
    <property type="entry name" value="UDP-Glycosyltransferase/glycogen phosphorylase"/>
    <property type="match status" value="1"/>
</dbReference>
<dbReference type="EMBL" id="SZOH01002491">
    <property type="protein sequence ID" value="TKI94631.1"/>
    <property type="molecule type" value="Genomic_DNA"/>
</dbReference>
<dbReference type="Proteomes" id="UP000308444">
    <property type="component" value="Unassembled WGS sequence"/>
</dbReference>
<gene>
    <name evidence="4" type="ORF">FC695_28360</name>
</gene>
<accession>A0A9X9A408</accession>
<name>A0A9X9A408_BACCE</name>
<evidence type="ECO:0000256" key="2">
    <source>
        <dbReference type="ARBA" id="ARBA00022676"/>
    </source>
</evidence>
<proteinExistence type="inferred from homology"/>
<evidence type="ECO:0000256" key="1">
    <source>
        <dbReference type="ARBA" id="ARBA00009995"/>
    </source>
</evidence>
<dbReference type="CDD" id="cd03784">
    <property type="entry name" value="GT1_Gtf-like"/>
    <property type="match status" value="1"/>
</dbReference>
<dbReference type="FunFam" id="3.40.50.2000:FF:000072">
    <property type="entry name" value="Glycosyl transferase"/>
    <property type="match status" value="1"/>
</dbReference>
<protein>
    <submittedName>
        <fullName evidence="4">Glycosyl transferase</fullName>
    </submittedName>
</protein>
<evidence type="ECO:0000313" key="4">
    <source>
        <dbReference type="EMBL" id="TKI94631.1"/>
    </source>
</evidence>
<dbReference type="Gene3D" id="3.40.50.2000">
    <property type="entry name" value="Glycogen Phosphorylase B"/>
    <property type="match status" value="1"/>
</dbReference>
<dbReference type="PANTHER" id="PTHR48043:SF145">
    <property type="entry name" value="FI06409P-RELATED"/>
    <property type="match status" value="1"/>
</dbReference>
<sequence>DFYHTCFEAFRDSQVTVILAVGEQNDINQLENIPSNFKLYNYVPQLDILQHTDLFITHGGMNSSSESLYFGVPMLVIPVMGDQPIVAQRIEELEAGVQLNRNLLTPEILRNTTMDVLSNDIYTKNSHRIGKSLKNAGGYKKAVDEIETFKFKMGIN</sequence>
<dbReference type="PANTHER" id="PTHR48043">
    <property type="entry name" value="EG:EG0003.4 PROTEIN-RELATED"/>
    <property type="match status" value="1"/>
</dbReference>
<evidence type="ECO:0000313" key="5">
    <source>
        <dbReference type="Proteomes" id="UP000308444"/>
    </source>
</evidence>
<dbReference type="AlphaFoldDB" id="A0A9X9A408"/>
<dbReference type="GO" id="GO:0016758">
    <property type="term" value="F:hexosyltransferase activity"/>
    <property type="evidence" value="ECO:0007669"/>
    <property type="project" value="UniProtKB-ARBA"/>
</dbReference>
<dbReference type="Pfam" id="PF00201">
    <property type="entry name" value="UDPGT"/>
    <property type="match status" value="1"/>
</dbReference>
<dbReference type="GO" id="GO:0008194">
    <property type="term" value="F:UDP-glycosyltransferase activity"/>
    <property type="evidence" value="ECO:0007669"/>
    <property type="project" value="InterPro"/>
</dbReference>
<comment type="similarity">
    <text evidence="1">Belongs to the UDP-glycosyltransferase family.</text>
</comment>
<keyword evidence="3 4" id="KW-0808">Transferase</keyword>